<dbReference type="PANTHER" id="PTHR46847">
    <property type="entry name" value="D-ALLOSE-BINDING PERIPLASMIC PROTEIN-RELATED"/>
    <property type="match status" value="1"/>
</dbReference>
<dbReference type="Pfam" id="PF13407">
    <property type="entry name" value="Peripla_BP_4"/>
    <property type="match status" value="1"/>
</dbReference>
<feature type="domain" description="Periplasmic binding protein" evidence="5">
    <location>
        <begin position="79"/>
        <end position="335"/>
    </location>
</feature>
<dbReference type="EMBL" id="JACXYZ010000002">
    <property type="protein sequence ID" value="MBD3926186.1"/>
    <property type="molecule type" value="Genomic_DNA"/>
</dbReference>
<name>A0ABR8NDJ7_9ACTN</name>
<sequence>MRPTRTTLAALAAGALLLTGCSSVEDQAAADQTDRTEATSPEATAALEKVRAASEPVAAFEAPGDPITGVDALEGSTVYYVPANGQVPLFQAIRGSLEQALGAAGVKVEVCDGKANPGNMASCIQQGVDASAAAIVTGSIDEVLVANAYKSAQRAGVPVVNLMTIPGSDADQTAVAYLTPDFVKLQSLAADWVIADSDAKAEVLVVQVTDTPVTNMWAEQGILAEYETACPSCEVTVVKANTGQFDKLGSLVTSELTKNPDIGYVQTEFDSAVQPTVQGLQGANATDVTISSHDGTLGVLQMLESGQTVGSNVGLNADALAWYAADQALRLMVGQPANQMVDFPYVRMFNADNVGDLDLTPDAERTGAWYGSTDYQDGFTELWGLS</sequence>
<keyword evidence="7" id="KW-1185">Reference proteome</keyword>
<dbReference type="Gene3D" id="3.40.50.2300">
    <property type="match status" value="2"/>
</dbReference>
<dbReference type="PANTHER" id="PTHR46847:SF1">
    <property type="entry name" value="D-ALLOSE-BINDING PERIPLASMIC PROTEIN-RELATED"/>
    <property type="match status" value="1"/>
</dbReference>
<evidence type="ECO:0000259" key="5">
    <source>
        <dbReference type="Pfam" id="PF13407"/>
    </source>
</evidence>
<evidence type="ECO:0000313" key="7">
    <source>
        <dbReference type="Proteomes" id="UP000618818"/>
    </source>
</evidence>
<dbReference type="SUPFAM" id="SSF53822">
    <property type="entry name" value="Periplasmic binding protein-like I"/>
    <property type="match status" value="1"/>
</dbReference>
<feature type="signal peptide" evidence="4">
    <location>
        <begin position="1"/>
        <end position="24"/>
    </location>
</feature>
<dbReference type="InterPro" id="IPR025997">
    <property type="entry name" value="SBP_2_dom"/>
</dbReference>
<evidence type="ECO:0000313" key="6">
    <source>
        <dbReference type="EMBL" id="MBD3926186.1"/>
    </source>
</evidence>
<gene>
    <name evidence="6" type="ORF">IEZ26_16295</name>
</gene>
<evidence type="ECO:0000256" key="3">
    <source>
        <dbReference type="ARBA" id="ARBA00022729"/>
    </source>
</evidence>
<proteinExistence type="inferred from homology"/>
<comment type="similarity">
    <text evidence="2">Belongs to the bacterial solute-binding protein 2 family.</text>
</comment>
<protein>
    <submittedName>
        <fullName evidence="6">Substrate-binding domain-containing protein</fullName>
    </submittedName>
</protein>
<reference evidence="6 7" key="1">
    <citation type="submission" date="2020-09" db="EMBL/GenBank/DDBJ databases">
        <title>novel species in genus Nocardioides.</title>
        <authorList>
            <person name="Zhang G."/>
        </authorList>
    </citation>
    <scope>NUCLEOTIDE SEQUENCE [LARGE SCALE GENOMIC DNA]</scope>
    <source>
        <strain evidence="6 7">KCTC 39551</strain>
    </source>
</reference>
<dbReference type="RefSeq" id="WP_191196020.1">
    <property type="nucleotide sequence ID" value="NZ_JACXYZ010000002.1"/>
</dbReference>
<evidence type="ECO:0000256" key="4">
    <source>
        <dbReference type="SAM" id="SignalP"/>
    </source>
</evidence>
<dbReference type="Proteomes" id="UP000618818">
    <property type="component" value="Unassembled WGS sequence"/>
</dbReference>
<evidence type="ECO:0000256" key="1">
    <source>
        <dbReference type="ARBA" id="ARBA00004196"/>
    </source>
</evidence>
<evidence type="ECO:0000256" key="2">
    <source>
        <dbReference type="ARBA" id="ARBA00007639"/>
    </source>
</evidence>
<comment type="caution">
    <text evidence="6">The sequence shown here is derived from an EMBL/GenBank/DDBJ whole genome shotgun (WGS) entry which is preliminary data.</text>
</comment>
<feature type="chain" id="PRO_5047013348" evidence="4">
    <location>
        <begin position="25"/>
        <end position="386"/>
    </location>
</feature>
<comment type="subcellular location">
    <subcellularLocation>
        <location evidence="1">Cell envelope</location>
    </subcellularLocation>
</comment>
<dbReference type="InterPro" id="IPR028082">
    <property type="entry name" value="Peripla_BP_I"/>
</dbReference>
<organism evidence="6 7">
    <name type="scientific">Nocardioides cavernae</name>
    <dbReference type="NCBI Taxonomy" id="1921566"/>
    <lineage>
        <taxon>Bacteria</taxon>
        <taxon>Bacillati</taxon>
        <taxon>Actinomycetota</taxon>
        <taxon>Actinomycetes</taxon>
        <taxon>Propionibacteriales</taxon>
        <taxon>Nocardioidaceae</taxon>
        <taxon>Nocardioides</taxon>
    </lineage>
</organism>
<accession>A0ABR8NDJ7</accession>
<keyword evidence="3 4" id="KW-0732">Signal</keyword>
<dbReference type="PROSITE" id="PS51257">
    <property type="entry name" value="PROKAR_LIPOPROTEIN"/>
    <property type="match status" value="1"/>
</dbReference>